<gene>
    <name evidence="1" type="ORF">CDQ92_06955</name>
</gene>
<name>A0A246JUT9_9SPHN</name>
<dbReference type="RefSeq" id="WP_088440709.1">
    <property type="nucleotide sequence ID" value="NZ_BMMC01000003.1"/>
</dbReference>
<sequence length="77" mass="8190">MSRAMNVTLPEAEVTALCKSAGVIISAIEPLPDGGTRLVCVSPDGADKMRKKLKKSLIDGAVTRHRFYRAPGSEGGY</sequence>
<keyword evidence="2" id="KW-1185">Reference proteome</keyword>
<comment type="caution">
    <text evidence="1">The sequence shown here is derived from an EMBL/GenBank/DDBJ whole genome shotgun (WGS) entry which is preliminary data.</text>
</comment>
<proteinExistence type="predicted"/>
<organism evidence="1 2">
    <name type="scientific">Sphingopyxis bauzanensis</name>
    <dbReference type="NCBI Taxonomy" id="651663"/>
    <lineage>
        <taxon>Bacteria</taxon>
        <taxon>Pseudomonadati</taxon>
        <taxon>Pseudomonadota</taxon>
        <taxon>Alphaproteobacteria</taxon>
        <taxon>Sphingomonadales</taxon>
        <taxon>Sphingomonadaceae</taxon>
        <taxon>Sphingopyxis</taxon>
    </lineage>
</organism>
<reference evidence="1 2" key="1">
    <citation type="journal article" date="2010" name="Int. J. Syst. Evol. Microbiol.">
        <title>Sphingopyxis bauzanensis sp. nov., a psychrophilic bacterium isolated from soil.</title>
        <authorList>
            <person name="Zhang D.C."/>
            <person name="Liu H.C."/>
            <person name="Xin Y.H."/>
            <person name="Zhou Y.G."/>
            <person name="Schinner F."/>
            <person name="Margesin R."/>
        </authorList>
    </citation>
    <scope>NUCLEOTIDE SEQUENCE [LARGE SCALE GENOMIC DNA]</scope>
    <source>
        <strain evidence="1 2">DSM 22271</strain>
    </source>
</reference>
<accession>A0A246JUT9</accession>
<dbReference type="OrthoDB" id="7508443at2"/>
<dbReference type="AlphaFoldDB" id="A0A246JUT9"/>
<dbReference type="EMBL" id="NISK01000002">
    <property type="protein sequence ID" value="OWQ96854.1"/>
    <property type="molecule type" value="Genomic_DNA"/>
</dbReference>
<dbReference type="Proteomes" id="UP000197361">
    <property type="component" value="Unassembled WGS sequence"/>
</dbReference>
<evidence type="ECO:0000313" key="2">
    <source>
        <dbReference type="Proteomes" id="UP000197361"/>
    </source>
</evidence>
<evidence type="ECO:0000313" key="1">
    <source>
        <dbReference type="EMBL" id="OWQ96854.1"/>
    </source>
</evidence>
<protein>
    <submittedName>
        <fullName evidence="1">Uncharacterized protein</fullName>
    </submittedName>
</protein>